<proteinExistence type="predicted"/>
<evidence type="ECO:0000313" key="2">
    <source>
        <dbReference type="EMBL" id="WMJ17672.1"/>
    </source>
</evidence>
<gene>
    <name evidence="2" type="ORF">RA955_06350</name>
</gene>
<organism evidence="2 3">
    <name type="scientific">Geobacillus proteiniphilus</name>
    <dbReference type="NCBI Taxonomy" id="860353"/>
    <lineage>
        <taxon>Bacteria</taxon>
        <taxon>Bacillati</taxon>
        <taxon>Bacillota</taxon>
        <taxon>Bacilli</taxon>
        <taxon>Bacillales</taxon>
        <taxon>Anoxybacillaceae</taxon>
        <taxon>Geobacillus</taxon>
    </lineage>
</organism>
<evidence type="ECO:0000256" key="1">
    <source>
        <dbReference type="SAM" id="SignalP"/>
    </source>
</evidence>
<dbReference type="RefSeq" id="WP_239691182.1">
    <property type="nucleotide sequence ID" value="NZ_CP133076.1"/>
</dbReference>
<feature type="chain" id="PRO_5045937673" evidence="1">
    <location>
        <begin position="27"/>
        <end position="128"/>
    </location>
</feature>
<reference evidence="2 3" key="1">
    <citation type="submission" date="2023-08" db="EMBL/GenBank/DDBJ databases">
        <title>Genome sequencing of the thermostable Gram positive bacteria Geobacillus proteiniphilus strain T-6.</title>
        <authorList>
            <person name="Shulami S."/>
            <person name="Shoham Y."/>
        </authorList>
    </citation>
    <scope>NUCLEOTIDE SEQUENCE [LARGE SCALE GENOMIC DNA]</scope>
    <source>
        <strain evidence="2 3">T-6</strain>
    </source>
</reference>
<keyword evidence="1" id="KW-0732">Signal</keyword>
<feature type="signal peptide" evidence="1">
    <location>
        <begin position="1"/>
        <end position="26"/>
    </location>
</feature>
<protein>
    <submittedName>
        <fullName evidence="2">Uncharacterized protein</fullName>
    </submittedName>
</protein>
<dbReference type="Proteomes" id="UP001223761">
    <property type="component" value="Chromosome"/>
</dbReference>
<evidence type="ECO:0000313" key="3">
    <source>
        <dbReference type="Proteomes" id="UP001223761"/>
    </source>
</evidence>
<name>A0ABY9MI04_9BACL</name>
<sequence length="128" mass="13517">MLKMKKKFAVLTLAAGLLAAGGVAQAGTTYDDYDVIVPGFNDNAFTPQQTKSTTGASADLKVSILGKALDARVHSYSGGTGPWVRIATVGGPFKLPNSIKSGKDARVEFSSDITQLVDVRVKGEWRSN</sequence>
<keyword evidence="3" id="KW-1185">Reference proteome</keyword>
<dbReference type="EMBL" id="CP133076">
    <property type="protein sequence ID" value="WMJ17672.1"/>
    <property type="molecule type" value="Genomic_DNA"/>
</dbReference>
<accession>A0ABY9MI04</accession>